<dbReference type="Gene3D" id="2.60.120.920">
    <property type="match status" value="1"/>
</dbReference>
<keyword evidence="2" id="KW-0732">Signal</keyword>
<name>A0A914HQE2_GLORO</name>
<evidence type="ECO:0000313" key="3">
    <source>
        <dbReference type="Proteomes" id="UP000887572"/>
    </source>
</evidence>
<protein>
    <submittedName>
        <fullName evidence="4">Uncharacterized protein</fullName>
    </submittedName>
</protein>
<keyword evidence="3" id="KW-1185">Reference proteome</keyword>
<dbReference type="Proteomes" id="UP000887572">
    <property type="component" value="Unplaced"/>
</dbReference>
<proteinExistence type="predicted"/>
<accession>A0A914HQE2</accession>
<dbReference type="AlphaFoldDB" id="A0A914HQE2"/>
<organism evidence="3 4">
    <name type="scientific">Globodera rostochiensis</name>
    <name type="common">Golden nematode worm</name>
    <name type="synonym">Heterodera rostochiensis</name>
    <dbReference type="NCBI Taxonomy" id="31243"/>
    <lineage>
        <taxon>Eukaryota</taxon>
        <taxon>Metazoa</taxon>
        <taxon>Ecdysozoa</taxon>
        <taxon>Nematoda</taxon>
        <taxon>Chromadorea</taxon>
        <taxon>Rhabditida</taxon>
        <taxon>Tylenchina</taxon>
        <taxon>Tylenchomorpha</taxon>
        <taxon>Tylenchoidea</taxon>
        <taxon>Heteroderidae</taxon>
        <taxon>Heteroderinae</taxon>
        <taxon>Globodera</taxon>
    </lineage>
</organism>
<feature type="coiled-coil region" evidence="1">
    <location>
        <begin position="214"/>
        <end position="267"/>
    </location>
</feature>
<dbReference type="WBParaSite" id="Gr19_v10_g2930.t1">
    <property type="protein sequence ID" value="Gr19_v10_g2930.t1"/>
    <property type="gene ID" value="Gr19_v10_g2930"/>
</dbReference>
<reference evidence="4" key="1">
    <citation type="submission" date="2022-11" db="UniProtKB">
        <authorList>
            <consortium name="WormBaseParasite"/>
        </authorList>
    </citation>
    <scope>IDENTIFICATION</scope>
</reference>
<evidence type="ECO:0000313" key="4">
    <source>
        <dbReference type="WBParaSite" id="Gr19_v10_g2930.t1"/>
    </source>
</evidence>
<feature type="chain" id="PRO_5037918009" evidence="2">
    <location>
        <begin position="18"/>
        <end position="304"/>
    </location>
</feature>
<dbReference type="InterPro" id="IPR043136">
    <property type="entry name" value="B30.2/SPRY_sf"/>
</dbReference>
<sequence length="304" mass="35058">MFLPILLFNVLLVLSESAPWQQKKASFVIKDDEMFKCRDGREGIQIEDAKDLNMWERILIALIIEEAMEKCPNELLPFIEHCNADGKYDESFCILIGLLVRIDADEDKCAEKSEAVDFYANDQRQFNEREQQLNHFLEQFVEERNKKFEDQNEPDRRKGELSANIVEEYQKQQQVEIDGKIGENENSAAISTPGQWKELSDKALEVQMEEWKSLAKFELENKALRAELAHQKLLNAYMVLQTKMEEYQNKQQQADDLIEKLKDTANLFVSSAVDLFPCISLGSSGTKIEANFGPNFQFNIADGI</sequence>
<keyword evidence="1" id="KW-0175">Coiled coil</keyword>
<evidence type="ECO:0000256" key="1">
    <source>
        <dbReference type="SAM" id="Coils"/>
    </source>
</evidence>
<evidence type="ECO:0000256" key="2">
    <source>
        <dbReference type="SAM" id="SignalP"/>
    </source>
</evidence>
<feature type="signal peptide" evidence="2">
    <location>
        <begin position="1"/>
        <end position="17"/>
    </location>
</feature>